<proteinExistence type="predicted"/>
<protein>
    <submittedName>
        <fullName evidence="2">Glucose dehydrogenase</fullName>
    </submittedName>
</protein>
<accession>A0ABT0E7C4</accession>
<keyword evidence="1" id="KW-0812">Transmembrane</keyword>
<evidence type="ECO:0000313" key="2">
    <source>
        <dbReference type="EMBL" id="MCK0537716.1"/>
    </source>
</evidence>
<sequence>MILNFFRRSRSLALCALLILCLGLWLLVGGLWLAVLGGAWFYLLAGLAMVVAATLVFAGRRSGVALYMATLACTVIWAATEVGADAPALWSRLWLPTMLGLWLSLAWWRSARQ</sequence>
<comment type="caution">
    <text evidence="2">The sequence shown here is derived from an EMBL/GenBank/DDBJ whole genome shotgun (WGS) entry which is preliminary data.</text>
</comment>
<name>A0ABT0E7C4_9GAMM</name>
<feature type="transmembrane region" description="Helical" evidence="1">
    <location>
        <begin position="64"/>
        <end position="83"/>
    </location>
</feature>
<organism evidence="2 3">
    <name type="scientific">Alcanivorax quisquiliarum</name>
    <dbReference type="NCBI Taxonomy" id="2933565"/>
    <lineage>
        <taxon>Bacteria</taxon>
        <taxon>Pseudomonadati</taxon>
        <taxon>Pseudomonadota</taxon>
        <taxon>Gammaproteobacteria</taxon>
        <taxon>Oceanospirillales</taxon>
        <taxon>Alcanivoracaceae</taxon>
        <taxon>Alcanivorax</taxon>
    </lineage>
</organism>
<dbReference type="Proteomes" id="UP001165524">
    <property type="component" value="Unassembled WGS sequence"/>
</dbReference>
<dbReference type="EMBL" id="JALKII010000004">
    <property type="protein sequence ID" value="MCK0537716.1"/>
    <property type="molecule type" value="Genomic_DNA"/>
</dbReference>
<keyword evidence="3" id="KW-1185">Reference proteome</keyword>
<feature type="transmembrane region" description="Helical" evidence="1">
    <location>
        <begin position="12"/>
        <end position="33"/>
    </location>
</feature>
<dbReference type="RefSeq" id="WP_246951586.1">
    <property type="nucleotide sequence ID" value="NZ_JALKII010000004.1"/>
</dbReference>
<reference evidence="2" key="1">
    <citation type="submission" date="2022-04" db="EMBL/GenBank/DDBJ databases">
        <title>Alcanivorax sp. CY1518 draft genome sequence.</title>
        <authorList>
            <person name="Zhao G."/>
            <person name="An M."/>
        </authorList>
    </citation>
    <scope>NUCLEOTIDE SEQUENCE</scope>
    <source>
        <strain evidence="2">CY1518</strain>
    </source>
</reference>
<feature type="transmembrane region" description="Helical" evidence="1">
    <location>
        <begin position="89"/>
        <end position="108"/>
    </location>
</feature>
<keyword evidence="1" id="KW-0472">Membrane</keyword>
<feature type="transmembrane region" description="Helical" evidence="1">
    <location>
        <begin position="39"/>
        <end position="57"/>
    </location>
</feature>
<evidence type="ECO:0000313" key="3">
    <source>
        <dbReference type="Proteomes" id="UP001165524"/>
    </source>
</evidence>
<keyword evidence="1" id="KW-1133">Transmembrane helix</keyword>
<evidence type="ECO:0000256" key="1">
    <source>
        <dbReference type="SAM" id="Phobius"/>
    </source>
</evidence>
<gene>
    <name evidence="2" type="ORF">MU846_08335</name>
</gene>